<evidence type="ECO:0000256" key="6">
    <source>
        <dbReference type="RuleBase" id="RU362030"/>
    </source>
</evidence>
<comment type="similarity">
    <text evidence="2 6">Belongs to the UPF0677 family.</text>
</comment>
<keyword evidence="5 6" id="KW-0949">S-adenosyl-L-methionine</keyword>
<reference evidence="7 8" key="1">
    <citation type="journal article" date="2019" name="Int. J. Syst. Evol. Microbiol.">
        <title>The Global Catalogue of Microorganisms (GCM) 10K type strain sequencing project: providing services to taxonomists for standard genome sequencing and annotation.</title>
        <authorList>
            <consortium name="The Broad Institute Genomics Platform"/>
            <consortium name="The Broad Institute Genome Sequencing Center for Infectious Disease"/>
            <person name="Wu L."/>
            <person name="Ma J."/>
        </authorList>
    </citation>
    <scope>NUCLEOTIDE SEQUENCE [LARGE SCALE GENOMIC DNA]</scope>
    <source>
        <strain evidence="7 8">JCM 9383</strain>
    </source>
</reference>
<evidence type="ECO:0000256" key="1">
    <source>
        <dbReference type="ARBA" id="ARBA00003907"/>
    </source>
</evidence>
<evidence type="ECO:0000313" key="8">
    <source>
        <dbReference type="Proteomes" id="UP001500979"/>
    </source>
</evidence>
<protein>
    <recommendedName>
        <fullName evidence="6">S-adenosyl-L-methionine-dependent methyltransferase</fullName>
        <ecNumber evidence="6">2.1.1.-</ecNumber>
    </recommendedName>
</protein>
<dbReference type="GO" id="GO:0032259">
    <property type="term" value="P:methylation"/>
    <property type="evidence" value="ECO:0007669"/>
    <property type="project" value="UniProtKB-KW"/>
</dbReference>
<comment type="caution">
    <text evidence="7">The sequence shown here is derived from an EMBL/GenBank/DDBJ whole genome shotgun (WGS) entry which is preliminary data.</text>
</comment>
<evidence type="ECO:0000256" key="4">
    <source>
        <dbReference type="ARBA" id="ARBA00022679"/>
    </source>
</evidence>
<organism evidence="7 8">
    <name type="scientific">Saccharopolyspora taberi</name>
    <dbReference type="NCBI Taxonomy" id="60895"/>
    <lineage>
        <taxon>Bacteria</taxon>
        <taxon>Bacillati</taxon>
        <taxon>Actinomycetota</taxon>
        <taxon>Actinomycetes</taxon>
        <taxon>Pseudonocardiales</taxon>
        <taxon>Pseudonocardiaceae</taxon>
        <taxon>Saccharopolyspora</taxon>
    </lineage>
</organism>
<sequence>MATSAGQQNTGWDIVTGVGITALVVAAARAIESGRPDALIDDPLAVHFAGTAPAHVAMPTTLAEAARGGAESLAVWDHQASQLGVRTRRFDRFLQQAGEDGVTQAVILAAGLDVRAHRLDWPSGFRLFEIDQPRVLAFKDQVLAQHGAHPRCTRHPVAADLRADWPVPLVEAGFDPALPTVWLAEGLLGYLSREAEEQLIDNVHELSAPGSRIALEHLRGIPQLTLESEFRRVSLFFDVDLHELMHDEDDRRDPDITFAAHGWQVSEEHPERVAEQYGRKLDPISKAMAHHNRFVFAALG</sequence>
<dbReference type="EC" id="2.1.1.-" evidence="6"/>
<dbReference type="Gene3D" id="3.40.50.150">
    <property type="entry name" value="Vaccinia Virus protein VP39"/>
    <property type="match status" value="1"/>
</dbReference>
<proteinExistence type="inferred from homology"/>
<dbReference type="PANTHER" id="PTHR43619:SF2">
    <property type="entry name" value="S-ADENOSYL-L-METHIONINE-DEPENDENT METHYLTRANSFERASES SUPERFAMILY PROTEIN"/>
    <property type="match status" value="1"/>
</dbReference>
<dbReference type="NCBIfam" id="TIGR00027">
    <property type="entry name" value="mthyl_TIGR00027"/>
    <property type="match status" value="1"/>
</dbReference>
<comment type="function">
    <text evidence="1 6">Exhibits S-adenosyl-L-methionine-dependent methyltransferase activity.</text>
</comment>
<evidence type="ECO:0000256" key="3">
    <source>
        <dbReference type="ARBA" id="ARBA00022603"/>
    </source>
</evidence>
<dbReference type="InterPro" id="IPR011610">
    <property type="entry name" value="SAM_mthyl_Trfase_ML2640-like"/>
</dbReference>
<dbReference type="Proteomes" id="UP001500979">
    <property type="component" value="Unassembled WGS sequence"/>
</dbReference>
<dbReference type="SUPFAM" id="SSF53335">
    <property type="entry name" value="S-adenosyl-L-methionine-dependent methyltransferases"/>
    <property type="match status" value="1"/>
</dbReference>
<gene>
    <name evidence="7" type="ORF">GCM10010470_07600</name>
</gene>
<dbReference type="GO" id="GO:0008168">
    <property type="term" value="F:methyltransferase activity"/>
    <property type="evidence" value="ECO:0007669"/>
    <property type="project" value="UniProtKB-KW"/>
</dbReference>
<keyword evidence="3 6" id="KW-0489">Methyltransferase</keyword>
<evidence type="ECO:0000256" key="5">
    <source>
        <dbReference type="ARBA" id="ARBA00022691"/>
    </source>
</evidence>
<evidence type="ECO:0000313" key="7">
    <source>
        <dbReference type="EMBL" id="GAA2777122.1"/>
    </source>
</evidence>
<dbReference type="InterPro" id="IPR007213">
    <property type="entry name" value="Ppm1/Ppm2/Tcmp"/>
</dbReference>
<dbReference type="InterPro" id="IPR029063">
    <property type="entry name" value="SAM-dependent_MTases_sf"/>
</dbReference>
<keyword evidence="8" id="KW-1185">Reference proteome</keyword>
<keyword evidence="4" id="KW-0808">Transferase</keyword>
<dbReference type="RefSeq" id="WP_344677938.1">
    <property type="nucleotide sequence ID" value="NZ_BAAAUX010000003.1"/>
</dbReference>
<dbReference type="EMBL" id="BAAAUX010000003">
    <property type="protein sequence ID" value="GAA2777122.1"/>
    <property type="molecule type" value="Genomic_DNA"/>
</dbReference>
<name>A0ABN3V3P8_9PSEU</name>
<dbReference type="PANTHER" id="PTHR43619">
    <property type="entry name" value="S-ADENOSYL-L-METHIONINE-DEPENDENT METHYLTRANSFERASE YKTD-RELATED"/>
    <property type="match status" value="1"/>
</dbReference>
<accession>A0ABN3V3P8</accession>
<dbReference type="Pfam" id="PF04072">
    <property type="entry name" value="LCM"/>
    <property type="match status" value="1"/>
</dbReference>
<evidence type="ECO:0000256" key="2">
    <source>
        <dbReference type="ARBA" id="ARBA00008138"/>
    </source>
</evidence>